<dbReference type="SUPFAM" id="SSF57756">
    <property type="entry name" value="Retrovirus zinc finger-like domains"/>
    <property type="match status" value="1"/>
</dbReference>
<keyword evidence="2" id="KW-0862">Zinc</keyword>
<feature type="compositionally biased region" description="Polar residues" evidence="3">
    <location>
        <begin position="79"/>
        <end position="107"/>
    </location>
</feature>
<feature type="compositionally biased region" description="Basic and acidic residues" evidence="3">
    <location>
        <begin position="419"/>
        <end position="434"/>
    </location>
</feature>
<dbReference type="SMART" id="SM00343">
    <property type="entry name" value="ZnF_C2HC"/>
    <property type="match status" value="1"/>
</dbReference>
<feature type="domain" description="CCHC-type" evidence="4">
    <location>
        <begin position="400"/>
        <end position="416"/>
    </location>
</feature>
<dbReference type="HOGENOM" id="CLU_000384_30_0_1"/>
<feature type="compositionally biased region" description="Basic and acidic residues" evidence="3">
    <location>
        <begin position="366"/>
        <end position="376"/>
    </location>
</feature>
<evidence type="ECO:0000256" key="2">
    <source>
        <dbReference type="PROSITE-ProRule" id="PRU00047"/>
    </source>
</evidence>
<organism>
    <name type="scientific">Serpula lacrymans var. lacrymans (strain S7.9)</name>
    <name type="common">Dry rot fungus</name>
    <dbReference type="NCBI Taxonomy" id="578457"/>
    <lineage>
        <taxon>Eukaryota</taxon>
        <taxon>Fungi</taxon>
        <taxon>Dikarya</taxon>
        <taxon>Basidiomycota</taxon>
        <taxon>Agaricomycotina</taxon>
        <taxon>Agaricomycetes</taxon>
        <taxon>Agaricomycetidae</taxon>
        <taxon>Boletales</taxon>
        <taxon>Coniophorineae</taxon>
        <taxon>Serpulaceae</taxon>
        <taxon>Serpula</taxon>
    </lineage>
</organism>
<dbReference type="AlphaFoldDB" id="F8NSP1"/>
<accession>F8NSP1</accession>
<feature type="region of interest" description="Disordered" evidence="3">
    <location>
        <begin position="75"/>
        <end position="121"/>
    </location>
</feature>
<dbReference type="Gene3D" id="4.10.60.10">
    <property type="entry name" value="Zinc finger, CCHC-type"/>
    <property type="match status" value="1"/>
</dbReference>
<keyword evidence="1" id="KW-0507">mRNA processing</keyword>
<dbReference type="Gene3D" id="2.40.70.10">
    <property type="entry name" value="Acid Proteases"/>
    <property type="match status" value="1"/>
</dbReference>
<feature type="region of interest" description="Disordered" evidence="3">
    <location>
        <begin position="414"/>
        <end position="434"/>
    </location>
</feature>
<dbReference type="OrthoDB" id="2692126at2759"/>
<dbReference type="GO" id="GO:0003676">
    <property type="term" value="F:nucleic acid binding"/>
    <property type="evidence" value="ECO:0007669"/>
    <property type="project" value="InterPro"/>
</dbReference>
<evidence type="ECO:0000313" key="5">
    <source>
        <dbReference type="EMBL" id="EGO26965.1"/>
    </source>
</evidence>
<dbReference type="InterPro" id="IPR036875">
    <property type="entry name" value="Znf_CCHC_sf"/>
</dbReference>
<dbReference type="GeneID" id="18814744"/>
<gene>
    <name evidence="5" type="ORF">SERLADRAFT_436788</name>
</gene>
<dbReference type="RefSeq" id="XP_007317138.1">
    <property type="nucleotide sequence ID" value="XM_007317076.1"/>
</dbReference>
<dbReference type="GO" id="GO:0006397">
    <property type="term" value="P:mRNA processing"/>
    <property type="evidence" value="ECO:0007669"/>
    <property type="project" value="UniProtKB-KW"/>
</dbReference>
<dbReference type="GO" id="GO:0008270">
    <property type="term" value="F:zinc ion binding"/>
    <property type="evidence" value="ECO:0007669"/>
    <property type="project" value="UniProtKB-KW"/>
</dbReference>
<protein>
    <recommendedName>
        <fullName evidence="4">CCHC-type domain-containing protein</fullName>
    </recommendedName>
</protein>
<evidence type="ECO:0000259" key="4">
    <source>
        <dbReference type="PROSITE" id="PS50158"/>
    </source>
</evidence>
<dbReference type="PROSITE" id="PS50158">
    <property type="entry name" value="ZF_CCHC"/>
    <property type="match status" value="1"/>
</dbReference>
<dbReference type="InterPro" id="IPR021109">
    <property type="entry name" value="Peptidase_aspartic_dom_sf"/>
</dbReference>
<dbReference type="InterPro" id="IPR001878">
    <property type="entry name" value="Znf_CCHC"/>
</dbReference>
<keyword evidence="2" id="KW-0479">Metal-binding</keyword>
<dbReference type="KEGG" id="sla:SERLADRAFT_436788"/>
<evidence type="ECO:0000256" key="1">
    <source>
        <dbReference type="ARBA" id="ARBA00022664"/>
    </source>
</evidence>
<sequence length="520" mass="59067">MTHFLHIYFCSSRIHIYAYKARLLRSDFYSEEDQLPLENLHSELCSRTCLRISLFTNLDKPSGFVKHFVWEEKVDKTSQRPTTRSQRARGSSDNPQTATPPTSSQQERIAAPPPFPQPDITRLHTKEQADTFYEARTRWLQYYAGSHPQLLPTTQHDPPVTVENLYDENDFEEFAADGNPIPPPTPQILPAAPAPSHIPPPHTMSNAAAPKPTMIGKINDFDGTPDKAQSYMKDSNAASWSEAKMTKYKEKNAYSTWADFMKTFTASFRTANVKGTASAALMKMKMEQGENAVAFNSRFMLDAGKSGINNEAMIMVYQKAIRPPLLCRALTGKELLTTEDWMGTVANLEANWISANAISEGAWGARNKERQNDRNRKSGPSTSTRRLTKDEEESRRKEGRCFICNEKGHIGRNCRNKGKTPERKVRQTKTEDDTKTVVEEDRVQNIMRMWRELGEDQRTEAMKELEDEATINANSLQIDCSLKQKTIRTKALIDSGATDDFMDTKFTIRHRLPSKNSQLL</sequence>
<feature type="region of interest" description="Disordered" evidence="3">
    <location>
        <begin position="364"/>
        <end position="392"/>
    </location>
</feature>
<dbReference type="EMBL" id="GL945432">
    <property type="protein sequence ID" value="EGO26965.1"/>
    <property type="molecule type" value="Genomic_DNA"/>
</dbReference>
<keyword evidence="2" id="KW-0863">Zinc-finger</keyword>
<proteinExistence type="predicted"/>
<name>F8NSP1_SERL9</name>
<reference evidence="5" key="1">
    <citation type="submission" date="2011-04" db="EMBL/GenBank/DDBJ databases">
        <title>Evolution of plant cell wall degrading machinery underlies the functional diversity of forest fungi.</title>
        <authorList>
            <consortium name="US DOE Joint Genome Institute (JGI-PGF)"/>
            <person name="Eastwood D.C."/>
            <person name="Floudas D."/>
            <person name="Binder M."/>
            <person name="Majcherczyk A."/>
            <person name="Schneider P."/>
            <person name="Aerts A."/>
            <person name="Asiegbu F.O."/>
            <person name="Baker S.E."/>
            <person name="Barry K."/>
            <person name="Bendiksby M."/>
            <person name="Blumentritt M."/>
            <person name="Coutinho P.M."/>
            <person name="Cullen D."/>
            <person name="Cullen D."/>
            <person name="Gathman A."/>
            <person name="Goodell B."/>
            <person name="Henrissat B."/>
            <person name="Ihrmark K."/>
            <person name="Kauserud H."/>
            <person name="Kohler A."/>
            <person name="LaButti K."/>
            <person name="Lapidus A."/>
            <person name="Lavin J.L."/>
            <person name="Lee Y.-H."/>
            <person name="Lindquist E."/>
            <person name="Lilly W."/>
            <person name="Lucas S."/>
            <person name="Morin E."/>
            <person name="Murat C."/>
            <person name="Oguiza J.A."/>
            <person name="Park J."/>
            <person name="Pisabarro A.G."/>
            <person name="Riley R."/>
            <person name="Rosling A."/>
            <person name="Salamov A."/>
            <person name="Schmidt O."/>
            <person name="Schmutz J."/>
            <person name="Skrede I."/>
            <person name="Stenlid J."/>
            <person name="Wiebenga A."/>
            <person name="Xie X."/>
            <person name="Kues U."/>
            <person name="Hibbett D.S."/>
            <person name="Hoffmeister D."/>
            <person name="Hogberg N."/>
            <person name="Martin F."/>
            <person name="Grigoriev I.V."/>
            <person name="Watkinson S.C."/>
        </authorList>
    </citation>
    <scope>NUCLEOTIDE SEQUENCE</scope>
    <source>
        <strain evidence="5">S7.9</strain>
    </source>
</reference>
<dbReference type="Proteomes" id="UP000008064">
    <property type="component" value="Unassembled WGS sequence"/>
</dbReference>
<evidence type="ECO:0000256" key="3">
    <source>
        <dbReference type="SAM" id="MobiDB-lite"/>
    </source>
</evidence>